<dbReference type="STRING" id="1801752.A3J61_01010"/>
<dbReference type="Gene3D" id="3.40.1440.60">
    <property type="entry name" value="PriA, 3(prime) DNA-binding domain"/>
    <property type="match status" value="1"/>
</dbReference>
<dbReference type="PANTHER" id="PTHR30580:SF0">
    <property type="entry name" value="PRIMOSOMAL PROTEIN N"/>
    <property type="match status" value="1"/>
</dbReference>
<proteinExistence type="predicted"/>
<dbReference type="AlphaFoldDB" id="A0A1F6VSA6"/>
<gene>
    <name evidence="4" type="ORF">A3J61_01010</name>
</gene>
<sequence>MFIVEVAIFKKGLREELSFWSAQELVVGSIVSVAVRSRYVLGMVLKCEMLTLQKGDIKSAPFKLKKITKVVGKLPHSDTAITELINFSKEYAVPVSEILGDTISDEGLNILLQYEPEILSHKSITYIHEPRNTRLILYKRFVREALSKKETDKKIIIITAPTKAIGRMIYETISPGIEKRVVLSQESGEKSPKLFKNICSSGKSICLITNIKNALALLPFADILIMDECGSRFYTNNKRPHIPYGELLMRIASVSKLKTILAGSYLNISQYLLAKNKVLLPNNESNTRFLIDNQKISFSLRSKDNWELFTEEAKKILEKSDAEKTFIFSPKPGLFPTTICNDCKSPLTCDICHAPMRLVEKGGKEREFVCPRCAHKINADVNCPKCDSWNLKPFGIGSERLVESIKTNYPDINIFYLPENSSLTEIKKTLNSWAQNNGVLIGGERIMNKLIIYPENIIFASIDSLFGVPNYRISERVIELILNANDFATKKLHIITGLKDEYLFNEIKRGNLKMFYEDELADRQTLNFPPFGYLLNIKKSLKPGGTVYNNADSLSSVKKLLRELDKSIEISMYTKNQGQNIIIATGLYTPETWHTKIASNIAKLTDQSFDIYVNETDWLN</sequence>
<dbReference type="GO" id="GO:0006302">
    <property type="term" value="P:double-strand break repair"/>
    <property type="evidence" value="ECO:0007669"/>
    <property type="project" value="TreeGrafter"/>
</dbReference>
<dbReference type="EMBL" id="MFUC01000004">
    <property type="protein sequence ID" value="OGI72533.1"/>
    <property type="molecule type" value="Genomic_DNA"/>
</dbReference>
<dbReference type="GO" id="GO:0005524">
    <property type="term" value="F:ATP binding"/>
    <property type="evidence" value="ECO:0007669"/>
    <property type="project" value="UniProtKB-KW"/>
</dbReference>
<evidence type="ECO:0000256" key="3">
    <source>
        <dbReference type="ARBA" id="ARBA00023125"/>
    </source>
</evidence>
<evidence type="ECO:0000256" key="2">
    <source>
        <dbReference type="ARBA" id="ARBA00022840"/>
    </source>
</evidence>
<keyword evidence="3" id="KW-0238">DNA-binding</keyword>
<dbReference type="GO" id="GO:0043138">
    <property type="term" value="F:3'-5' DNA helicase activity"/>
    <property type="evidence" value="ECO:0007669"/>
    <property type="project" value="TreeGrafter"/>
</dbReference>
<organism evidence="4 5">
    <name type="scientific">Candidatus Nomurabacteria bacterium RIFCSPHIGHO2_02_FULL_38_15</name>
    <dbReference type="NCBI Taxonomy" id="1801752"/>
    <lineage>
        <taxon>Bacteria</taxon>
        <taxon>Candidatus Nomuraibacteriota</taxon>
    </lineage>
</organism>
<dbReference type="Proteomes" id="UP000179686">
    <property type="component" value="Unassembled WGS sequence"/>
</dbReference>
<keyword evidence="2" id="KW-0067">ATP-binding</keyword>
<dbReference type="GO" id="GO:0006310">
    <property type="term" value="P:DNA recombination"/>
    <property type="evidence" value="ECO:0007669"/>
    <property type="project" value="TreeGrafter"/>
</dbReference>
<evidence type="ECO:0000256" key="1">
    <source>
        <dbReference type="ARBA" id="ARBA00022741"/>
    </source>
</evidence>
<evidence type="ECO:0008006" key="6">
    <source>
        <dbReference type="Google" id="ProtNLM"/>
    </source>
</evidence>
<dbReference type="GO" id="GO:0003677">
    <property type="term" value="F:DNA binding"/>
    <property type="evidence" value="ECO:0007669"/>
    <property type="project" value="UniProtKB-KW"/>
</dbReference>
<keyword evidence="1" id="KW-0547">Nucleotide-binding</keyword>
<evidence type="ECO:0000313" key="4">
    <source>
        <dbReference type="EMBL" id="OGI72533.1"/>
    </source>
</evidence>
<dbReference type="GO" id="GO:0006270">
    <property type="term" value="P:DNA replication initiation"/>
    <property type="evidence" value="ECO:0007669"/>
    <property type="project" value="TreeGrafter"/>
</dbReference>
<protein>
    <recommendedName>
        <fullName evidence="6">Primosomal protein N' 3' DNA-binding domain-containing protein</fullName>
    </recommendedName>
</protein>
<evidence type="ECO:0000313" key="5">
    <source>
        <dbReference type="Proteomes" id="UP000179686"/>
    </source>
</evidence>
<comment type="caution">
    <text evidence="4">The sequence shown here is derived from an EMBL/GenBank/DDBJ whole genome shotgun (WGS) entry which is preliminary data.</text>
</comment>
<reference evidence="4 5" key="1">
    <citation type="journal article" date="2016" name="Nat. Commun.">
        <title>Thousands of microbial genomes shed light on interconnected biogeochemical processes in an aquifer system.</title>
        <authorList>
            <person name="Anantharaman K."/>
            <person name="Brown C.T."/>
            <person name="Hug L.A."/>
            <person name="Sharon I."/>
            <person name="Castelle C.J."/>
            <person name="Probst A.J."/>
            <person name="Thomas B.C."/>
            <person name="Singh A."/>
            <person name="Wilkins M.J."/>
            <person name="Karaoz U."/>
            <person name="Brodie E.L."/>
            <person name="Williams K.H."/>
            <person name="Hubbard S.S."/>
            <person name="Banfield J.F."/>
        </authorList>
    </citation>
    <scope>NUCLEOTIDE SEQUENCE [LARGE SCALE GENOMIC DNA]</scope>
</reference>
<accession>A0A1F6VSA6</accession>
<dbReference type="PANTHER" id="PTHR30580">
    <property type="entry name" value="PRIMOSOMAL PROTEIN N"/>
    <property type="match status" value="1"/>
</dbReference>
<name>A0A1F6VSA6_9BACT</name>
<dbReference type="InterPro" id="IPR042115">
    <property type="entry name" value="PriA_3primeBD_sf"/>
</dbReference>